<feature type="domain" description="DUF1746" evidence="3">
    <location>
        <begin position="14"/>
        <end position="116"/>
    </location>
</feature>
<evidence type="ECO:0000259" key="3">
    <source>
        <dbReference type="Pfam" id="PF08508"/>
    </source>
</evidence>
<feature type="transmembrane region" description="Helical" evidence="2">
    <location>
        <begin position="20"/>
        <end position="41"/>
    </location>
</feature>
<feature type="transmembrane region" description="Helical" evidence="2">
    <location>
        <begin position="101"/>
        <end position="122"/>
    </location>
</feature>
<evidence type="ECO:0000256" key="2">
    <source>
        <dbReference type="SAM" id="Phobius"/>
    </source>
</evidence>
<evidence type="ECO:0000313" key="4">
    <source>
        <dbReference type="EMBL" id="KAF7361829.1"/>
    </source>
</evidence>
<dbReference type="PANTHER" id="PTHR39405:SF1">
    <property type="entry name" value="DSC E3 UBIQUITIN LIGASE COMPLEX SUBUNIT 4"/>
    <property type="match status" value="1"/>
</dbReference>
<evidence type="ECO:0000313" key="5">
    <source>
        <dbReference type="Proteomes" id="UP000620124"/>
    </source>
</evidence>
<feature type="transmembrane region" description="Helical" evidence="2">
    <location>
        <begin position="61"/>
        <end position="81"/>
    </location>
</feature>
<dbReference type="GO" id="GO:0005783">
    <property type="term" value="C:endoplasmic reticulum"/>
    <property type="evidence" value="ECO:0007669"/>
    <property type="project" value="TreeGrafter"/>
</dbReference>
<keyword evidence="2" id="KW-1133">Transmembrane helix</keyword>
<gene>
    <name evidence="4" type="ORF">MVEN_00527400</name>
</gene>
<evidence type="ECO:0000256" key="1">
    <source>
        <dbReference type="SAM" id="MobiDB-lite"/>
    </source>
</evidence>
<keyword evidence="2" id="KW-0812">Transmembrane</keyword>
<keyword evidence="2" id="KW-0472">Membrane</keyword>
<dbReference type="Proteomes" id="UP000620124">
    <property type="component" value="Unassembled WGS sequence"/>
</dbReference>
<feature type="compositionally biased region" description="Low complexity" evidence="1">
    <location>
        <begin position="132"/>
        <end position="146"/>
    </location>
</feature>
<dbReference type="OrthoDB" id="5428737at2759"/>
<keyword evidence="5" id="KW-1185">Reference proteome</keyword>
<sequence>MHRLHAQRKHILQSLDILLYQLHVLAFFISPSIWTLIFRLLSQSQCSKSRELDTAWSLRAFFALLVSVNIFTIWSHATSGASDGKAVILDFIGMAYPPSKFRLLSLDLFIVFLQMLLATIAYETSFAKDNDSSTNTLLSSPNPSSNTIPDRTKVIPTPDLCASDRYSTSPESIFATASFGQPQLGWFALAEYHPVAIASRHSWSAHVAWSDARTA</sequence>
<dbReference type="GO" id="GO:0044695">
    <property type="term" value="C:Dsc E3 ubiquitin ligase complex"/>
    <property type="evidence" value="ECO:0007669"/>
    <property type="project" value="InterPro"/>
</dbReference>
<dbReference type="Pfam" id="PF08508">
    <property type="entry name" value="DUF1746"/>
    <property type="match status" value="1"/>
</dbReference>
<dbReference type="InterPro" id="IPR038967">
    <property type="entry name" value="Dsc4-like"/>
</dbReference>
<name>A0A8H6YMP0_9AGAR</name>
<dbReference type="AlphaFoldDB" id="A0A8H6YMP0"/>
<accession>A0A8H6YMP0</accession>
<dbReference type="PANTHER" id="PTHR39405">
    <property type="entry name" value="DSC E3 UBIQUITIN LIGASE COMPLEX SUBUNIT 4"/>
    <property type="match status" value="1"/>
</dbReference>
<protein>
    <submittedName>
        <fullName evidence="4">DUF1746 domain-containing protein</fullName>
    </submittedName>
</protein>
<organism evidence="4 5">
    <name type="scientific">Mycena venus</name>
    <dbReference type="NCBI Taxonomy" id="2733690"/>
    <lineage>
        <taxon>Eukaryota</taxon>
        <taxon>Fungi</taxon>
        <taxon>Dikarya</taxon>
        <taxon>Basidiomycota</taxon>
        <taxon>Agaricomycotina</taxon>
        <taxon>Agaricomycetes</taxon>
        <taxon>Agaricomycetidae</taxon>
        <taxon>Agaricales</taxon>
        <taxon>Marasmiineae</taxon>
        <taxon>Mycenaceae</taxon>
        <taxon>Mycena</taxon>
    </lineage>
</organism>
<dbReference type="EMBL" id="JACAZI010000004">
    <property type="protein sequence ID" value="KAF7361829.1"/>
    <property type="molecule type" value="Genomic_DNA"/>
</dbReference>
<proteinExistence type="predicted"/>
<reference evidence="4" key="1">
    <citation type="submission" date="2020-05" db="EMBL/GenBank/DDBJ databases">
        <title>Mycena genomes resolve the evolution of fungal bioluminescence.</title>
        <authorList>
            <person name="Tsai I.J."/>
        </authorList>
    </citation>
    <scope>NUCLEOTIDE SEQUENCE</scope>
    <source>
        <strain evidence="4">CCC161011</strain>
    </source>
</reference>
<feature type="region of interest" description="Disordered" evidence="1">
    <location>
        <begin position="132"/>
        <end position="153"/>
    </location>
</feature>
<dbReference type="InterPro" id="IPR013715">
    <property type="entry name" value="DUF1746"/>
</dbReference>
<comment type="caution">
    <text evidence="4">The sequence shown here is derived from an EMBL/GenBank/DDBJ whole genome shotgun (WGS) entry which is preliminary data.</text>
</comment>
<dbReference type="GO" id="GO:0032933">
    <property type="term" value="P:SREBP signaling pathway"/>
    <property type="evidence" value="ECO:0007669"/>
    <property type="project" value="InterPro"/>
</dbReference>